<feature type="transmembrane region" description="Helical" evidence="2">
    <location>
        <begin position="178"/>
        <end position="197"/>
    </location>
</feature>
<feature type="transmembrane region" description="Helical" evidence="2">
    <location>
        <begin position="145"/>
        <end position="166"/>
    </location>
</feature>
<evidence type="ECO:0000313" key="4">
    <source>
        <dbReference type="EMBL" id="MDP4527451.1"/>
    </source>
</evidence>
<protein>
    <submittedName>
        <fullName evidence="4">M1 family aminopeptidase</fullName>
    </submittedName>
</protein>
<feature type="compositionally biased region" description="Basic and acidic residues" evidence="1">
    <location>
        <begin position="756"/>
        <end position="773"/>
    </location>
</feature>
<dbReference type="RefSeq" id="WP_305943702.1">
    <property type="nucleotide sequence ID" value="NZ_JAUZVY010000001.1"/>
</dbReference>
<keyword evidence="2" id="KW-0812">Transmembrane</keyword>
<dbReference type="InterPro" id="IPR050344">
    <property type="entry name" value="Peptidase_M1_aminopeptidases"/>
</dbReference>
<dbReference type="SUPFAM" id="SSF55486">
    <property type="entry name" value="Metalloproteases ('zincins'), catalytic domain"/>
    <property type="match status" value="1"/>
</dbReference>
<feature type="region of interest" description="Disordered" evidence="1">
    <location>
        <begin position="756"/>
        <end position="775"/>
    </location>
</feature>
<feature type="transmembrane region" description="Helical" evidence="2">
    <location>
        <begin position="54"/>
        <end position="75"/>
    </location>
</feature>
<keyword evidence="5" id="KW-1185">Reference proteome</keyword>
<dbReference type="PANTHER" id="PTHR11533">
    <property type="entry name" value="PROTEASE M1 ZINC METALLOPROTEASE"/>
    <property type="match status" value="1"/>
</dbReference>
<dbReference type="Pfam" id="PF01433">
    <property type="entry name" value="Peptidase_M1"/>
    <property type="match status" value="1"/>
</dbReference>
<evidence type="ECO:0000256" key="1">
    <source>
        <dbReference type="SAM" id="MobiDB-lite"/>
    </source>
</evidence>
<dbReference type="InterPro" id="IPR027268">
    <property type="entry name" value="Peptidase_M4/M1_CTD_sf"/>
</dbReference>
<feature type="transmembrane region" description="Helical" evidence="2">
    <location>
        <begin position="321"/>
        <end position="344"/>
    </location>
</feature>
<feature type="transmembrane region" description="Helical" evidence="2">
    <location>
        <begin position="110"/>
        <end position="133"/>
    </location>
</feature>
<keyword evidence="4" id="KW-0031">Aminopeptidase</keyword>
<evidence type="ECO:0000313" key="5">
    <source>
        <dbReference type="Proteomes" id="UP001236258"/>
    </source>
</evidence>
<keyword evidence="4" id="KW-0378">Hydrolase</keyword>
<sequence>MWLKLARTEARYLRQLPSFYITSALFFLLAFMAVAVPNVQIAAGGPNVLQNGPWFLAMSLMIFSIFGMFLVANFAGNTATRDFTNKMDGIILATPVSKGAWLWGRLGGSFLIVFLVFCTVPLGLLIGSWMPWVDAERFGPTMLSFYLWPLFLMVIPSLLFCAALFYSLAVLTRSMMGMYLGVVGFFILYASSGALLSEPEYRTIAAMLDPFGIAAFTEVTRYWTALERNTQLPALSGLLLANRLMWLGLALLIMLLSHYCIDPRRAAVFRFGRKKAASNDAEPASTAALSLTALPRVSAAGPKAAFWSQLLLRSRFEVRQIVLSAPFIILLLLTVYFIANGLIFHTVSSYGTPNWPFTRFMVDQVINATGLLVMVVLIYYSAETVWRDRQSGMGDIVDATPTHSAVFFLSKLFGLTAVIVGLTLATMLVTIGFQLVKGHSWLELGQYITRLGLWYVLPMLLSAVMVVLIQTLSPNKFAGIGIMVVYIVLSMTLANVGLEHKMFHFGVSPTTPYSDINRYGHFVQPHLWYMLYWGGLTLAMAAISFALWRRGSEARLRDRLPRLSAQLGAPGKIMVAVGLVAFVTSGSWIHYNTRVLNQFTTSKQSLDLRADFEKEYRQYLAMPLPSVTAVQLHVDIYPEQRRLINRGEMTLTNFTEAPIERALIAEPHHSSRASFTRIEGDQVQYTNRDARFGLGWLEFHQPLQPGESRTVRFEVHRENQGFVDQSSDLSLIYNGTFVNNTDLMPSLGYSTNIEIPDRHERRKRDLPPRHPMPELDDTSQHGINLFSGQDHFMDFEVVVSTSAGQRAIAPGYLEREWQEGDRHYFHYKMDAPIQNFFNIMSSDLMLTQEQHEGVAIKVYHHPRHDMNVGRMIQGVKDSLDYFSEHFGPYQHRQLRIIEFPYRNFAQAFPNTVPFSENMGFALDLRDEEDIDFAYYVTAHEVAHQWFGHQITPANVQGAQVLSETLSQYGALMVMEHSYGKAAMRQFLKRELDRYLSSRSHDVVGEVPLKYVEMQSYIYYQKGSVVMYALRDRMGEARLNQAIRNLLEAFRYRHDPYPTNRDLLAAIRAEATDEEQEFITDLFERIVLFDFTTQSAEVQQLDNGQWQLDLVIAARKLESDAMGEETELPLDDWFDIAALSMHPDRVRTDEAILYLEKHRIQSGENQLTLLLNERPSFAGIDPFVKMINRDSNTNIRPVR</sequence>
<dbReference type="GO" id="GO:0004177">
    <property type="term" value="F:aminopeptidase activity"/>
    <property type="evidence" value="ECO:0007669"/>
    <property type="project" value="UniProtKB-KW"/>
</dbReference>
<feature type="transmembrane region" description="Helical" evidence="2">
    <location>
        <begin position="527"/>
        <end position="548"/>
    </location>
</feature>
<keyword evidence="2" id="KW-0472">Membrane</keyword>
<keyword evidence="2" id="KW-1133">Transmembrane helix</keyword>
<feature type="transmembrane region" description="Helical" evidence="2">
    <location>
        <begin position="244"/>
        <end position="261"/>
    </location>
</feature>
<name>A0ABT9GKF0_9GAMM</name>
<dbReference type="Proteomes" id="UP001236258">
    <property type="component" value="Unassembled WGS sequence"/>
</dbReference>
<dbReference type="Gene3D" id="1.10.390.10">
    <property type="entry name" value="Neutral Protease Domain 2"/>
    <property type="match status" value="1"/>
</dbReference>
<dbReference type="EMBL" id="JAUZVY010000001">
    <property type="protein sequence ID" value="MDP4527451.1"/>
    <property type="molecule type" value="Genomic_DNA"/>
</dbReference>
<reference evidence="4 5" key="1">
    <citation type="submission" date="2023-08" db="EMBL/GenBank/DDBJ databases">
        <authorList>
            <person name="Joshi A."/>
            <person name="Thite S."/>
        </authorList>
    </citation>
    <scope>NUCLEOTIDE SEQUENCE [LARGE SCALE GENOMIC DNA]</scope>
    <source>
        <strain evidence="4 5">1E1</strain>
    </source>
</reference>
<evidence type="ECO:0000259" key="3">
    <source>
        <dbReference type="Pfam" id="PF01433"/>
    </source>
</evidence>
<feature type="transmembrane region" description="Helical" evidence="2">
    <location>
        <begin position="20"/>
        <end position="42"/>
    </location>
</feature>
<gene>
    <name evidence="4" type="ORF">Q3O59_00225</name>
</gene>
<feature type="domain" description="Peptidase M1 membrane alanine aminopeptidase" evidence="3">
    <location>
        <begin position="876"/>
        <end position="1069"/>
    </location>
</feature>
<dbReference type="PANTHER" id="PTHR11533:SF174">
    <property type="entry name" value="PUROMYCIN-SENSITIVE AMINOPEPTIDASE-RELATED"/>
    <property type="match status" value="1"/>
</dbReference>
<organism evidence="4 5">
    <name type="scientific">Alkalimonas delamerensis</name>
    <dbReference type="NCBI Taxonomy" id="265981"/>
    <lineage>
        <taxon>Bacteria</taxon>
        <taxon>Pseudomonadati</taxon>
        <taxon>Pseudomonadota</taxon>
        <taxon>Gammaproteobacteria</taxon>
        <taxon>Alkalimonas</taxon>
    </lineage>
</organism>
<dbReference type="InterPro" id="IPR014782">
    <property type="entry name" value="Peptidase_M1_dom"/>
</dbReference>
<proteinExistence type="predicted"/>
<keyword evidence="4" id="KW-0645">Protease</keyword>
<feature type="transmembrane region" description="Helical" evidence="2">
    <location>
        <begin position="569"/>
        <end position="591"/>
    </location>
</feature>
<feature type="transmembrane region" description="Helical" evidence="2">
    <location>
        <begin position="412"/>
        <end position="433"/>
    </location>
</feature>
<accession>A0ABT9GKF0</accession>
<feature type="transmembrane region" description="Helical" evidence="2">
    <location>
        <begin position="364"/>
        <end position="382"/>
    </location>
</feature>
<feature type="transmembrane region" description="Helical" evidence="2">
    <location>
        <begin position="477"/>
        <end position="498"/>
    </location>
</feature>
<feature type="transmembrane region" description="Helical" evidence="2">
    <location>
        <begin position="453"/>
        <end position="470"/>
    </location>
</feature>
<evidence type="ECO:0000256" key="2">
    <source>
        <dbReference type="SAM" id="Phobius"/>
    </source>
</evidence>
<comment type="caution">
    <text evidence="4">The sequence shown here is derived from an EMBL/GenBank/DDBJ whole genome shotgun (WGS) entry which is preliminary data.</text>
</comment>